<dbReference type="Proteomes" id="UP000320231">
    <property type="component" value="Chromosome"/>
</dbReference>
<dbReference type="AlphaFoldDB" id="A0A455UCV7"/>
<keyword evidence="3" id="KW-1133">Transmembrane helix</keyword>
<sequence>MHAWLTPVHENAWTPVSALHAALVIKASLFMLLQLWSILLPDTFYAPRIIAWLGATGDCMGWSIGVAYRLA</sequence>
<dbReference type="EMBL" id="AP019514">
    <property type="protein sequence ID" value="BBI63447.1"/>
    <property type="molecule type" value="Genomic_DNA"/>
</dbReference>
<evidence type="ECO:0000313" key="5">
    <source>
        <dbReference type="EMBL" id="BBI63447.1"/>
    </source>
</evidence>
<evidence type="ECO:0000259" key="4">
    <source>
        <dbReference type="Pfam" id="PF00361"/>
    </source>
</evidence>
<dbReference type="GO" id="GO:0016020">
    <property type="term" value="C:membrane"/>
    <property type="evidence" value="ECO:0007669"/>
    <property type="project" value="UniProtKB-SubCell"/>
</dbReference>
<evidence type="ECO:0000313" key="6">
    <source>
        <dbReference type="Proteomes" id="UP000320231"/>
    </source>
</evidence>
<accession>A0A455UCV7</accession>
<organism evidence="5 6">
    <name type="scientific">Vreelandella sulfidaeris</name>
    <dbReference type="NCBI Taxonomy" id="115553"/>
    <lineage>
        <taxon>Bacteria</taxon>
        <taxon>Pseudomonadati</taxon>
        <taxon>Pseudomonadota</taxon>
        <taxon>Gammaproteobacteria</taxon>
        <taxon>Oceanospirillales</taxon>
        <taxon>Halomonadaceae</taxon>
        <taxon>Vreelandella</taxon>
    </lineage>
</organism>
<comment type="subcellular location">
    <subcellularLocation>
        <location evidence="1">Endomembrane system</location>
        <topology evidence="1">Multi-pass membrane protein</topology>
    </subcellularLocation>
    <subcellularLocation>
        <location evidence="2">Membrane</location>
        <topology evidence="2">Multi-pass membrane protein</topology>
    </subcellularLocation>
</comment>
<name>A0A455UCV7_9GAMM</name>
<dbReference type="InterPro" id="IPR001750">
    <property type="entry name" value="ND/Mrp_TM"/>
</dbReference>
<gene>
    <name evidence="5" type="ORF">HSBAA_47530</name>
</gene>
<feature type="domain" description="NADH:quinone oxidoreductase/Mrp antiporter transmembrane" evidence="4">
    <location>
        <begin position="1"/>
        <end position="65"/>
    </location>
</feature>
<dbReference type="Pfam" id="PF00361">
    <property type="entry name" value="Proton_antipo_M"/>
    <property type="match status" value="1"/>
</dbReference>
<evidence type="ECO:0000256" key="3">
    <source>
        <dbReference type="SAM" id="Phobius"/>
    </source>
</evidence>
<keyword evidence="3" id="KW-0472">Membrane</keyword>
<dbReference type="KEGG" id="hsr:HSBAA_47530"/>
<feature type="transmembrane region" description="Helical" evidence="3">
    <location>
        <begin position="49"/>
        <end position="68"/>
    </location>
</feature>
<evidence type="ECO:0000256" key="1">
    <source>
        <dbReference type="ARBA" id="ARBA00004127"/>
    </source>
</evidence>
<reference evidence="5 6" key="1">
    <citation type="journal article" date="2019" name="Microbiol. Resour. Announc.">
        <title>Complete Genome Sequence of Halomonas sulfidaeris Strain Esulfide1 Isolated from a Metal Sulfide Rock at a Depth of 2,200 Meters, Obtained Using Nanopore Sequencing.</title>
        <authorList>
            <person name="Saito M."/>
            <person name="Nishigata A."/>
            <person name="Galipon J."/>
            <person name="Arakawa K."/>
        </authorList>
    </citation>
    <scope>NUCLEOTIDE SEQUENCE [LARGE SCALE GENOMIC DNA]</scope>
    <source>
        <strain evidence="5 6">ATCC BAA-803</strain>
    </source>
</reference>
<proteinExistence type="predicted"/>
<keyword evidence="2 3" id="KW-0812">Transmembrane</keyword>
<evidence type="ECO:0000256" key="2">
    <source>
        <dbReference type="RuleBase" id="RU000320"/>
    </source>
</evidence>
<protein>
    <recommendedName>
        <fullName evidence="4">NADH:quinone oxidoreductase/Mrp antiporter transmembrane domain-containing protein</fullName>
    </recommendedName>
</protein>
<dbReference type="GO" id="GO:0012505">
    <property type="term" value="C:endomembrane system"/>
    <property type="evidence" value="ECO:0007669"/>
    <property type="project" value="UniProtKB-SubCell"/>
</dbReference>
<feature type="transmembrane region" description="Helical" evidence="3">
    <location>
        <begin position="12"/>
        <end position="37"/>
    </location>
</feature>